<evidence type="ECO:0000256" key="2">
    <source>
        <dbReference type="ARBA" id="ARBA00010735"/>
    </source>
</evidence>
<dbReference type="NCBIfam" id="TIGR00346">
    <property type="entry name" value="azlC"/>
    <property type="match status" value="1"/>
</dbReference>
<feature type="transmembrane region" description="Helical" evidence="8">
    <location>
        <begin position="171"/>
        <end position="187"/>
    </location>
</feature>
<feature type="transmembrane region" description="Helical" evidence="8">
    <location>
        <begin position="12"/>
        <end position="37"/>
    </location>
</feature>
<dbReference type="Proteomes" id="UP001299546">
    <property type="component" value="Unassembled WGS sequence"/>
</dbReference>
<accession>A0ABS8DCM1</accession>
<evidence type="ECO:0000256" key="6">
    <source>
        <dbReference type="ARBA" id="ARBA00022989"/>
    </source>
</evidence>
<dbReference type="EMBL" id="JAJCIS010000001">
    <property type="protein sequence ID" value="MCB7386163.1"/>
    <property type="molecule type" value="Genomic_DNA"/>
</dbReference>
<keyword evidence="4" id="KW-1003">Cell membrane</keyword>
<evidence type="ECO:0000256" key="1">
    <source>
        <dbReference type="ARBA" id="ARBA00004651"/>
    </source>
</evidence>
<evidence type="ECO:0000313" key="10">
    <source>
        <dbReference type="Proteomes" id="UP001299546"/>
    </source>
</evidence>
<feature type="transmembrane region" description="Helical" evidence="8">
    <location>
        <begin position="137"/>
        <end position="159"/>
    </location>
</feature>
<evidence type="ECO:0000256" key="8">
    <source>
        <dbReference type="SAM" id="Phobius"/>
    </source>
</evidence>
<dbReference type="InterPro" id="IPR011606">
    <property type="entry name" value="Brnchd-chn_aa_trnsp_permease"/>
</dbReference>
<organism evidence="9 10">
    <name type="scientific">Bariatricus massiliensis</name>
    <dbReference type="NCBI Taxonomy" id="1745713"/>
    <lineage>
        <taxon>Bacteria</taxon>
        <taxon>Bacillati</taxon>
        <taxon>Bacillota</taxon>
        <taxon>Clostridia</taxon>
        <taxon>Lachnospirales</taxon>
        <taxon>Lachnospiraceae</taxon>
        <taxon>Bariatricus</taxon>
    </lineage>
</organism>
<reference evidence="9 10" key="1">
    <citation type="submission" date="2021-10" db="EMBL/GenBank/DDBJ databases">
        <title>Collection of gut derived symbiotic bacterial strains cultured from healthy donors.</title>
        <authorList>
            <person name="Lin H."/>
            <person name="Littmann E."/>
            <person name="Kohout C."/>
            <person name="Pamer E.G."/>
        </authorList>
    </citation>
    <scope>NUCLEOTIDE SEQUENCE [LARGE SCALE GENOMIC DNA]</scope>
    <source>
        <strain evidence="9 10">DFI.1.165</strain>
    </source>
</reference>
<feature type="transmembrane region" description="Helical" evidence="8">
    <location>
        <begin position="199"/>
        <end position="227"/>
    </location>
</feature>
<dbReference type="RefSeq" id="WP_066732389.1">
    <property type="nucleotide sequence ID" value="NZ_JAJCIQ010000001.1"/>
</dbReference>
<protein>
    <submittedName>
        <fullName evidence="9">Azaleucine resistance protein AzlC</fullName>
    </submittedName>
</protein>
<comment type="similarity">
    <text evidence="2">Belongs to the AzlC family.</text>
</comment>
<keyword evidence="5 8" id="KW-0812">Transmembrane</keyword>
<keyword evidence="10" id="KW-1185">Reference proteome</keyword>
<evidence type="ECO:0000256" key="4">
    <source>
        <dbReference type="ARBA" id="ARBA00022475"/>
    </source>
</evidence>
<comment type="subcellular location">
    <subcellularLocation>
        <location evidence="1">Cell membrane</location>
        <topology evidence="1">Multi-pass membrane protein</topology>
    </subcellularLocation>
</comment>
<evidence type="ECO:0000256" key="7">
    <source>
        <dbReference type="ARBA" id="ARBA00023136"/>
    </source>
</evidence>
<dbReference type="Pfam" id="PF03591">
    <property type="entry name" value="AzlC"/>
    <property type="match status" value="1"/>
</dbReference>
<keyword evidence="3" id="KW-0813">Transport</keyword>
<dbReference type="InterPro" id="IPR004471">
    <property type="entry name" value="Brnchd-chn_aa_trnsp_AzlC"/>
</dbReference>
<evidence type="ECO:0000313" key="9">
    <source>
        <dbReference type="EMBL" id="MCB7386163.1"/>
    </source>
</evidence>
<name>A0ABS8DCM1_9FIRM</name>
<keyword evidence="6 8" id="KW-1133">Transmembrane helix</keyword>
<keyword evidence="7 8" id="KW-0472">Membrane</keyword>
<proteinExistence type="inferred from homology"/>
<sequence length="243" mass="27139">MNTKDKQSRGKIAAALRAAFPFTIPILAGFTFLGIAYGFYMHAYGFSAVYPILMSLTIFAGSMEFVTGRLLLAPFAPVGAFFLTLMVNARHLFYGISMLDKYKDTGKKRWYLIFGMCDESFSINCTANIPDGIDKGWFMFFVTLLNQCYWVLGATLGGLAGNFIRFNTKGLDFVMIALFVVIFMEQWEKERNHTSGLIGLSASLLCLLIFGSENFIIPSMIAILLILTSLRPKLEKNEEGDAQ</sequence>
<gene>
    <name evidence="9" type="primary">azlC</name>
    <name evidence="9" type="ORF">LIZ65_02580</name>
</gene>
<evidence type="ECO:0000256" key="3">
    <source>
        <dbReference type="ARBA" id="ARBA00022448"/>
    </source>
</evidence>
<evidence type="ECO:0000256" key="5">
    <source>
        <dbReference type="ARBA" id="ARBA00022692"/>
    </source>
</evidence>
<feature type="transmembrane region" description="Helical" evidence="8">
    <location>
        <begin position="70"/>
        <end position="89"/>
    </location>
</feature>
<dbReference type="PANTHER" id="PTHR34979:SF1">
    <property type="entry name" value="INNER MEMBRANE PROTEIN YGAZ"/>
    <property type="match status" value="1"/>
</dbReference>
<comment type="caution">
    <text evidence="9">The sequence shown here is derived from an EMBL/GenBank/DDBJ whole genome shotgun (WGS) entry which is preliminary data.</text>
</comment>
<feature type="transmembrane region" description="Helical" evidence="8">
    <location>
        <begin position="43"/>
        <end position="63"/>
    </location>
</feature>
<dbReference type="PANTHER" id="PTHR34979">
    <property type="entry name" value="INNER MEMBRANE PROTEIN YGAZ"/>
    <property type="match status" value="1"/>
</dbReference>